<dbReference type="InterPro" id="IPR005467">
    <property type="entry name" value="His_kinase_dom"/>
</dbReference>
<dbReference type="Pfam" id="PF08448">
    <property type="entry name" value="PAS_4"/>
    <property type="match status" value="1"/>
</dbReference>
<comment type="catalytic activity">
    <reaction evidence="1">
        <text>ATP + protein L-histidine = ADP + protein N-phospho-L-histidine.</text>
        <dbReference type="EC" id="2.7.13.3"/>
    </reaction>
</comment>
<dbReference type="Pfam" id="PF00512">
    <property type="entry name" value="HisKA"/>
    <property type="match status" value="1"/>
</dbReference>
<gene>
    <name evidence="13" type="ORF">DI549_14470</name>
</gene>
<dbReference type="PANTHER" id="PTHR43065">
    <property type="entry name" value="SENSOR HISTIDINE KINASE"/>
    <property type="match status" value="1"/>
</dbReference>
<dbReference type="CDD" id="cd00082">
    <property type="entry name" value="HisKA"/>
    <property type="match status" value="1"/>
</dbReference>
<organism evidence="13 14">
    <name type="scientific">Ancylobacter novellus</name>
    <name type="common">Thiobacillus novellus</name>
    <dbReference type="NCBI Taxonomy" id="921"/>
    <lineage>
        <taxon>Bacteria</taxon>
        <taxon>Pseudomonadati</taxon>
        <taxon>Pseudomonadota</taxon>
        <taxon>Alphaproteobacteria</taxon>
        <taxon>Hyphomicrobiales</taxon>
        <taxon>Xanthobacteraceae</taxon>
        <taxon>Ancylobacter</taxon>
    </lineage>
</organism>
<name>A0A2W5QW00_ANCNO</name>
<dbReference type="PROSITE" id="PS50109">
    <property type="entry name" value="HIS_KIN"/>
    <property type="match status" value="1"/>
</dbReference>
<evidence type="ECO:0000256" key="2">
    <source>
        <dbReference type="ARBA" id="ARBA00012438"/>
    </source>
</evidence>
<feature type="domain" description="PAC" evidence="12">
    <location>
        <begin position="169"/>
        <end position="223"/>
    </location>
</feature>
<evidence type="ECO:0000259" key="10">
    <source>
        <dbReference type="PROSITE" id="PS50109"/>
    </source>
</evidence>
<evidence type="ECO:0000256" key="5">
    <source>
        <dbReference type="ARBA" id="ARBA00022741"/>
    </source>
</evidence>
<evidence type="ECO:0000313" key="14">
    <source>
        <dbReference type="Proteomes" id="UP000248887"/>
    </source>
</evidence>
<evidence type="ECO:0000256" key="1">
    <source>
        <dbReference type="ARBA" id="ARBA00000085"/>
    </source>
</evidence>
<keyword evidence="9" id="KW-0812">Transmembrane</keyword>
<dbReference type="PROSITE" id="PS50112">
    <property type="entry name" value="PAS"/>
    <property type="match status" value="1"/>
</dbReference>
<keyword evidence="7" id="KW-0067">ATP-binding</keyword>
<dbReference type="InterPro" id="IPR000700">
    <property type="entry name" value="PAS-assoc_C"/>
</dbReference>
<reference evidence="13 14" key="1">
    <citation type="submission" date="2017-08" db="EMBL/GenBank/DDBJ databases">
        <title>Infants hospitalized years apart are colonized by the same room-sourced microbial strains.</title>
        <authorList>
            <person name="Brooks B."/>
            <person name="Olm M.R."/>
            <person name="Firek B.A."/>
            <person name="Baker R."/>
            <person name="Thomas B.C."/>
            <person name="Morowitz M.J."/>
            <person name="Banfield J.F."/>
        </authorList>
    </citation>
    <scope>NUCLEOTIDE SEQUENCE [LARGE SCALE GENOMIC DNA]</scope>
    <source>
        <strain evidence="13">S2_005_001_R2_27</strain>
    </source>
</reference>
<keyword evidence="9" id="KW-1133">Transmembrane helix</keyword>
<dbReference type="CDD" id="cd00130">
    <property type="entry name" value="PAS"/>
    <property type="match status" value="1"/>
</dbReference>
<sequence length="371" mass="40636">MAVIATVLAAGIFALDTFSPLDMAIAVLYVIVVLLSANYFGRTGLLAIAGLCVALALFSFFIMHSDDFDASAVMRCLVSLAAILVTTLLSLKNREATLSLKDQADLLDLTHDAIFVRDDTDTVRYWSKGAEELYGWTRAEAVGQKAAALLRTVFPAPIADIRAELLRTGRWEGELVHRRKSGNEVVVMSRWSLQRDERGRPSVTMETNSDITERRHAEDALHKAQGELAHVTRVTTMGELTASIAHEINQPLAAVVTNGEACLRWLGRPVPDIGEAKASVERMIANGRRASDVVARLRSLARRSDPRHLPVDINEVVDDVLLLVERELSIHRVGLELALDRSVPVIAGDRVQLQQVALNLALNAIQAMDAV</sequence>
<dbReference type="NCBIfam" id="TIGR00229">
    <property type="entry name" value="sensory_box"/>
    <property type="match status" value="1"/>
</dbReference>
<dbReference type="InterPro" id="IPR013656">
    <property type="entry name" value="PAS_4"/>
</dbReference>
<dbReference type="Gene3D" id="3.30.565.10">
    <property type="entry name" value="Histidine kinase-like ATPase, C-terminal domain"/>
    <property type="match status" value="1"/>
</dbReference>
<feature type="transmembrane region" description="Helical" evidence="9">
    <location>
        <begin position="70"/>
        <end position="91"/>
    </location>
</feature>
<dbReference type="PANTHER" id="PTHR43065:SF10">
    <property type="entry name" value="PEROXIDE STRESS-ACTIVATED HISTIDINE KINASE MAK3"/>
    <property type="match status" value="1"/>
</dbReference>
<keyword evidence="9" id="KW-0472">Membrane</keyword>
<keyword evidence="8" id="KW-0902">Two-component regulatory system</keyword>
<evidence type="ECO:0000256" key="7">
    <source>
        <dbReference type="ARBA" id="ARBA00022840"/>
    </source>
</evidence>
<dbReference type="SMART" id="SM00388">
    <property type="entry name" value="HisKA"/>
    <property type="match status" value="1"/>
</dbReference>
<feature type="transmembrane region" description="Helical" evidence="9">
    <location>
        <begin position="24"/>
        <end position="40"/>
    </location>
</feature>
<dbReference type="InterPro" id="IPR036890">
    <property type="entry name" value="HATPase_C_sf"/>
</dbReference>
<evidence type="ECO:0000256" key="6">
    <source>
        <dbReference type="ARBA" id="ARBA00022777"/>
    </source>
</evidence>
<keyword evidence="3" id="KW-0597">Phosphoprotein</keyword>
<evidence type="ECO:0000256" key="8">
    <source>
        <dbReference type="ARBA" id="ARBA00023012"/>
    </source>
</evidence>
<dbReference type="PROSITE" id="PS50113">
    <property type="entry name" value="PAC"/>
    <property type="match status" value="1"/>
</dbReference>
<evidence type="ECO:0000259" key="12">
    <source>
        <dbReference type="PROSITE" id="PS50113"/>
    </source>
</evidence>
<feature type="domain" description="Histidine kinase" evidence="10">
    <location>
        <begin position="243"/>
        <end position="371"/>
    </location>
</feature>
<evidence type="ECO:0000313" key="13">
    <source>
        <dbReference type="EMBL" id="PZQ81286.1"/>
    </source>
</evidence>
<accession>A0A2W5QW00</accession>
<comment type="caution">
    <text evidence="13">The sequence shown here is derived from an EMBL/GenBank/DDBJ whole genome shotgun (WGS) entry which is preliminary data.</text>
</comment>
<dbReference type="InterPro" id="IPR035965">
    <property type="entry name" value="PAS-like_dom_sf"/>
</dbReference>
<dbReference type="AlphaFoldDB" id="A0A2W5QW00"/>
<dbReference type="SUPFAM" id="SSF55874">
    <property type="entry name" value="ATPase domain of HSP90 chaperone/DNA topoisomerase II/histidine kinase"/>
    <property type="match status" value="1"/>
</dbReference>
<feature type="non-terminal residue" evidence="13">
    <location>
        <position position="371"/>
    </location>
</feature>
<keyword evidence="4" id="KW-0808">Transferase</keyword>
<evidence type="ECO:0000259" key="11">
    <source>
        <dbReference type="PROSITE" id="PS50112"/>
    </source>
</evidence>
<dbReference type="Gene3D" id="1.10.287.130">
    <property type="match status" value="1"/>
</dbReference>
<dbReference type="EMBL" id="QFQD01000048">
    <property type="protein sequence ID" value="PZQ81286.1"/>
    <property type="molecule type" value="Genomic_DNA"/>
</dbReference>
<dbReference type="SUPFAM" id="SSF47384">
    <property type="entry name" value="Homodimeric domain of signal transducing histidine kinase"/>
    <property type="match status" value="1"/>
</dbReference>
<dbReference type="InterPro" id="IPR036097">
    <property type="entry name" value="HisK_dim/P_sf"/>
</dbReference>
<dbReference type="GO" id="GO:0005524">
    <property type="term" value="F:ATP binding"/>
    <property type="evidence" value="ECO:0007669"/>
    <property type="project" value="UniProtKB-KW"/>
</dbReference>
<dbReference type="EC" id="2.7.13.3" evidence="2"/>
<dbReference type="InterPro" id="IPR000014">
    <property type="entry name" value="PAS"/>
</dbReference>
<evidence type="ECO:0000256" key="9">
    <source>
        <dbReference type="SAM" id="Phobius"/>
    </source>
</evidence>
<feature type="domain" description="PAS" evidence="11">
    <location>
        <begin position="99"/>
        <end position="165"/>
    </location>
</feature>
<dbReference type="GO" id="GO:0000155">
    <property type="term" value="F:phosphorelay sensor kinase activity"/>
    <property type="evidence" value="ECO:0007669"/>
    <property type="project" value="InterPro"/>
</dbReference>
<dbReference type="Proteomes" id="UP000248887">
    <property type="component" value="Unassembled WGS sequence"/>
</dbReference>
<protein>
    <recommendedName>
        <fullName evidence="2">histidine kinase</fullName>
        <ecNumber evidence="2">2.7.13.3</ecNumber>
    </recommendedName>
</protein>
<feature type="transmembrane region" description="Helical" evidence="9">
    <location>
        <begin position="45"/>
        <end position="64"/>
    </location>
</feature>
<keyword evidence="5" id="KW-0547">Nucleotide-binding</keyword>
<dbReference type="Gene3D" id="3.30.450.20">
    <property type="entry name" value="PAS domain"/>
    <property type="match status" value="1"/>
</dbReference>
<dbReference type="SUPFAM" id="SSF55785">
    <property type="entry name" value="PYP-like sensor domain (PAS domain)"/>
    <property type="match status" value="1"/>
</dbReference>
<keyword evidence="6 13" id="KW-0418">Kinase</keyword>
<dbReference type="InterPro" id="IPR003661">
    <property type="entry name" value="HisK_dim/P_dom"/>
</dbReference>
<proteinExistence type="predicted"/>
<evidence type="ECO:0000256" key="3">
    <source>
        <dbReference type="ARBA" id="ARBA00022553"/>
    </source>
</evidence>
<dbReference type="SMART" id="SM00091">
    <property type="entry name" value="PAS"/>
    <property type="match status" value="1"/>
</dbReference>
<evidence type="ECO:0000256" key="4">
    <source>
        <dbReference type="ARBA" id="ARBA00022679"/>
    </source>
</evidence>